<dbReference type="EMBL" id="CP108057">
    <property type="protein sequence ID" value="WUO50539.1"/>
    <property type="molecule type" value="Genomic_DNA"/>
</dbReference>
<accession>A0ABZ1RVM8</accession>
<keyword evidence="4" id="KW-1185">Reference proteome</keyword>
<dbReference type="InterPro" id="IPR005297">
    <property type="entry name" value="Lipoprotein_repeat"/>
</dbReference>
<evidence type="ECO:0000313" key="4">
    <source>
        <dbReference type="Proteomes" id="UP001432075"/>
    </source>
</evidence>
<feature type="signal peptide" evidence="2">
    <location>
        <begin position="1"/>
        <end position="23"/>
    </location>
</feature>
<dbReference type="Proteomes" id="UP001432075">
    <property type="component" value="Chromosome"/>
</dbReference>
<evidence type="ECO:0000313" key="3">
    <source>
        <dbReference type="EMBL" id="WUO50539.1"/>
    </source>
</evidence>
<gene>
    <name evidence="3" type="ORF">OHU17_34465</name>
</gene>
<reference evidence="3" key="1">
    <citation type="submission" date="2022-10" db="EMBL/GenBank/DDBJ databases">
        <title>The complete genomes of actinobacterial strains from the NBC collection.</title>
        <authorList>
            <person name="Joergensen T.S."/>
            <person name="Alvarez Arevalo M."/>
            <person name="Sterndorff E.B."/>
            <person name="Faurdal D."/>
            <person name="Vuksanovic O."/>
            <person name="Mourched A.-S."/>
            <person name="Charusanti P."/>
            <person name="Shaw S."/>
            <person name="Blin K."/>
            <person name="Weber T."/>
        </authorList>
    </citation>
    <scope>NUCLEOTIDE SEQUENCE</scope>
    <source>
        <strain evidence="3">NBC_00283</strain>
    </source>
</reference>
<organism evidence="3 4">
    <name type="scientific">Streptomyces goshikiensis</name>
    <dbReference type="NCBI Taxonomy" id="1942"/>
    <lineage>
        <taxon>Bacteria</taxon>
        <taxon>Bacillati</taxon>
        <taxon>Actinomycetota</taxon>
        <taxon>Actinomycetes</taxon>
        <taxon>Kitasatosporales</taxon>
        <taxon>Streptomycetaceae</taxon>
        <taxon>Streptomyces</taxon>
    </lineage>
</organism>
<feature type="region of interest" description="Disordered" evidence="1">
    <location>
        <begin position="206"/>
        <end position="229"/>
    </location>
</feature>
<sequence length="308" mass="30481">MFRTARATSLAALSTAAILLLSACDGTDGSSGAAARASEDAGAAASPSAAAAGAAGLSLLSGTARQNGADPNSGDLAPAAAPAVASAAKKPVARAWVQLSSGKAGALDPVVLNGAGFTLYRFDKDTANPSKSNCSGACADTWPPYLVAKGGKVFIDGIQPSAIGFIPRDGALQVTIGGWPVYLFSKDTKPGDTNGQGVGGTWFGVTPDGKKAGQPGGTGTPPVTSTTAPAAPARNATFFDSADFADPAEGITGPDCKPVRFSGSLRIGGAAKIWDGPNCTGKSLLVQGDVRDLAAVGFPAVKSIRFLG</sequence>
<dbReference type="PANTHER" id="PTHR39335:SF1">
    <property type="entry name" value="BLL4220 PROTEIN"/>
    <property type="match status" value="1"/>
</dbReference>
<evidence type="ECO:0008006" key="5">
    <source>
        <dbReference type="Google" id="ProtNLM"/>
    </source>
</evidence>
<proteinExistence type="predicted"/>
<feature type="chain" id="PRO_5046960428" description="Lipoprotein" evidence="2">
    <location>
        <begin position="24"/>
        <end position="308"/>
    </location>
</feature>
<protein>
    <recommendedName>
        <fullName evidence="5">Lipoprotein</fullName>
    </recommendedName>
</protein>
<evidence type="ECO:0000256" key="2">
    <source>
        <dbReference type="SAM" id="SignalP"/>
    </source>
</evidence>
<dbReference type="Pfam" id="PF03640">
    <property type="entry name" value="Lipoprotein_15"/>
    <property type="match status" value="2"/>
</dbReference>
<keyword evidence="2" id="KW-0732">Signal</keyword>
<feature type="compositionally biased region" description="Low complexity" evidence="1">
    <location>
        <begin position="220"/>
        <end position="229"/>
    </location>
</feature>
<dbReference type="PROSITE" id="PS51257">
    <property type="entry name" value="PROKAR_LIPOPROTEIN"/>
    <property type="match status" value="1"/>
</dbReference>
<name>A0ABZ1RVM8_9ACTN</name>
<dbReference type="PANTHER" id="PTHR39335">
    <property type="entry name" value="BLL4220 PROTEIN"/>
    <property type="match status" value="1"/>
</dbReference>
<evidence type="ECO:0000256" key="1">
    <source>
        <dbReference type="SAM" id="MobiDB-lite"/>
    </source>
</evidence>
<dbReference type="RefSeq" id="WP_328777312.1">
    <property type="nucleotide sequence ID" value="NZ_CP108057.1"/>
</dbReference>